<dbReference type="AlphaFoldDB" id="A0A6L5X1Z7"/>
<dbReference type="InterPro" id="IPR051401">
    <property type="entry name" value="GtrA_CellWall_Glycosyl"/>
</dbReference>
<protein>
    <submittedName>
        <fullName evidence="8">GtrA family protein</fullName>
    </submittedName>
</protein>
<evidence type="ECO:0000313" key="8">
    <source>
        <dbReference type="EMBL" id="MSS14439.1"/>
    </source>
</evidence>
<dbReference type="Proteomes" id="UP000481852">
    <property type="component" value="Unassembled WGS sequence"/>
</dbReference>
<evidence type="ECO:0000313" key="9">
    <source>
        <dbReference type="Proteomes" id="UP000481852"/>
    </source>
</evidence>
<evidence type="ECO:0000256" key="5">
    <source>
        <dbReference type="ARBA" id="ARBA00023136"/>
    </source>
</evidence>
<dbReference type="GO" id="GO:0000271">
    <property type="term" value="P:polysaccharide biosynthetic process"/>
    <property type="evidence" value="ECO:0007669"/>
    <property type="project" value="InterPro"/>
</dbReference>
<feature type="domain" description="GtrA/DPMS transmembrane" evidence="7">
    <location>
        <begin position="16"/>
        <end position="140"/>
    </location>
</feature>
<name>A0A6L5X1Z7_9FIRM</name>
<evidence type="ECO:0000256" key="3">
    <source>
        <dbReference type="ARBA" id="ARBA00022692"/>
    </source>
</evidence>
<evidence type="ECO:0000256" key="1">
    <source>
        <dbReference type="ARBA" id="ARBA00004141"/>
    </source>
</evidence>
<evidence type="ECO:0000256" key="4">
    <source>
        <dbReference type="ARBA" id="ARBA00022989"/>
    </source>
</evidence>
<feature type="transmembrane region" description="Helical" evidence="6">
    <location>
        <begin position="14"/>
        <end position="35"/>
    </location>
</feature>
<dbReference type="InterPro" id="IPR007267">
    <property type="entry name" value="GtrA_DPMS_TM"/>
</dbReference>
<feature type="transmembrane region" description="Helical" evidence="6">
    <location>
        <begin position="41"/>
        <end position="60"/>
    </location>
</feature>
<dbReference type="GO" id="GO:0005886">
    <property type="term" value="C:plasma membrane"/>
    <property type="evidence" value="ECO:0007669"/>
    <property type="project" value="TreeGrafter"/>
</dbReference>
<comment type="caution">
    <text evidence="8">The sequence shown here is derived from an EMBL/GenBank/DDBJ whole genome shotgun (WGS) entry which is preliminary data.</text>
</comment>
<keyword evidence="9" id="KW-1185">Reference proteome</keyword>
<reference evidence="8 9" key="1">
    <citation type="submission" date="2019-08" db="EMBL/GenBank/DDBJ databases">
        <title>In-depth cultivation of the pig gut microbiome towards novel bacterial diversity and tailored functional studies.</title>
        <authorList>
            <person name="Wylensek D."/>
            <person name="Hitch T.C.A."/>
            <person name="Clavel T."/>
        </authorList>
    </citation>
    <scope>NUCLEOTIDE SEQUENCE [LARGE SCALE GENOMIC DNA]</scope>
    <source>
        <strain evidence="8 9">Oil+RF-744-WCA-WT-11</strain>
    </source>
</reference>
<evidence type="ECO:0000256" key="2">
    <source>
        <dbReference type="ARBA" id="ARBA00009399"/>
    </source>
</evidence>
<feature type="transmembrane region" description="Helical" evidence="6">
    <location>
        <begin position="81"/>
        <end position="101"/>
    </location>
</feature>
<dbReference type="PANTHER" id="PTHR38459">
    <property type="entry name" value="PROPHAGE BACTOPRENOL-LINKED GLUCOSE TRANSLOCASE HOMOLOG"/>
    <property type="match status" value="1"/>
</dbReference>
<organism evidence="8 9">
    <name type="scientific">Porcincola intestinalis</name>
    <dbReference type="NCBI Taxonomy" id="2606632"/>
    <lineage>
        <taxon>Bacteria</taxon>
        <taxon>Bacillati</taxon>
        <taxon>Bacillota</taxon>
        <taxon>Clostridia</taxon>
        <taxon>Lachnospirales</taxon>
        <taxon>Lachnospiraceae</taxon>
        <taxon>Porcincola</taxon>
    </lineage>
</organism>
<keyword evidence="3 6" id="KW-0812">Transmembrane</keyword>
<dbReference type="Pfam" id="PF04138">
    <property type="entry name" value="GtrA_DPMS_TM"/>
    <property type="match status" value="1"/>
</dbReference>
<proteinExistence type="inferred from homology"/>
<comment type="subcellular location">
    <subcellularLocation>
        <location evidence="1">Membrane</location>
        <topology evidence="1">Multi-pass membrane protein</topology>
    </subcellularLocation>
</comment>
<feature type="transmembrane region" description="Helical" evidence="6">
    <location>
        <begin position="121"/>
        <end position="140"/>
    </location>
</feature>
<dbReference type="RefSeq" id="WP_154524204.1">
    <property type="nucleotide sequence ID" value="NZ_VULZ01000004.1"/>
</dbReference>
<gene>
    <name evidence="8" type="ORF">FYJ35_05185</name>
</gene>
<evidence type="ECO:0000259" key="7">
    <source>
        <dbReference type="Pfam" id="PF04138"/>
    </source>
</evidence>
<accession>A0A6L5X1Z7</accession>
<dbReference type="PANTHER" id="PTHR38459:SF5">
    <property type="entry name" value="CELL WALL TEICHOIC ACID GLYCOSYLATION PROTEIN GTCA"/>
    <property type="match status" value="1"/>
</dbReference>
<comment type="similarity">
    <text evidence="2">Belongs to the GtrA family.</text>
</comment>
<sequence length="151" mass="16868">MNDNHSQSMDFGEIIRYLVMGGLTTVVSWGTYALFARNLGMEITVSNILSWVCAVIFAYLTNKVWVFHSYSWKVGFVLREVALFISARLMTGVIEMAGVPLLVKAGLDQKLFGVKGMLAKVVVSILVVILNYVFSKLIIFRRKGKQADGRV</sequence>
<evidence type="ECO:0000256" key="6">
    <source>
        <dbReference type="SAM" id="Phobius"/>
    </source>
</evidence>
<dbReference type="EMBL" id="VULZ01000004">
    <property type="protein sequence ID" value="MSS14439.1"/>
    <property type="molecule type" value="Genomic_DNA"/>
</dbReference>
<keyword evidence="5 6" id="KW-0472">Membrane</keyword>
<keyword evidence="4 6" id="KW-1133">Transmembrane helix</keyword>